<dbReference type="PANTHER" id="PTHR12215">
    <property type="entry name" value="PHOSPHOPANTETHEINE TRANSFERASE"/>
    <property type="match status" value="1"/>
</dbReference>
<name>A0A1G9RPU1_9FIRM</name>
<proteinExistence type="inferred from homology"/>
<dbReference type="AlphaFoldDB" id="A0A1G9RPU1"/>
<evidence type="ECO:0000259" key="3">
    <source>
        <dbReference type="Pfam" id="PF01648"/>
    </source>
</evidence>
<keyword evidence="6" id="KW-1185">Reference proteome</keyword>
<dbReference type="SUPFAM" id="SSF56214">
    <property type="entry name" value="4'-phosphopantetheinyl transferase"/>
    <property type="match status" value="2"/>
</dbReference>
<dbReference type="Proteomes" id="UP000214880">
    <property type="component" value="Unassembled WGS sequence"/>
</dbReference>
<dbReference type="Gene3D" id="3.90.470.20">
    <property type="entry name" value="4'-phosphopantetheinyl transferase domain"/>
    <property type="match status" value="2"/>
</dbReference>
<evidence type="ECO:0000313" key="5">
    <source>
        <dbReference type="EMBL" id="SDM25191.1"/>
    </source>
</evidence>
<dbReference type="InterPro" id="IPR050559">
    <property type="entry name" value="P-Pant_transferase_sf"/>
</dbReference>
<dbReference type="GO" id="GO:0008897">
    <property type="term" value="F:holo-[acyl-carrier-protein] synthase activity"/>
    <property type="evidence" value="ECO:0007669"/>
    <property type="project" value="InterPro"/>
</dbReference>
<feature type="domain" description="4'-phosphopantetheinyl transferase N-terminal" evidence="4">
    <location>
        <begin position="41"/>
        <end position="125"/>
    </location>
</feature>
<accession>A0A1G9RPU1</accession>
<protein>
    <submittedName>
        <fullName evidence="5">4'-phosphopantetheinyl transferase</fullName>
    </submittedName>
</protein>
<dbReference type="EMBL" id="FNHB01000003">
    <property type="protein sequence ID" value="SDM25191.1"/>
    <property type="molecule type" value="Genomic_DNA"/>
</dbReference>
<evidence type="ECO:0000259" key="4">
    <source>
        <dbReference type="Pfam" id="PF22624"/>
    </source>
</evidence>
<gene>
    <name evidence="5" type="ORF">SAMN04488502_10360</name>
</gene>
<keyword evidence="2 5" id="KW-0808">Transferase</keyword>
<dbReference type="RefSeq" id="WP_092071353.1">
    <property type="nucleotide sequence ID" value="NZ_FNHB01000003.1"/>
</dbReference>
<dbReference type="Pfam" id="PF01648">
    <property type="entry name" value="ACPS"/>
    <property type="match status" value="1"/>
</dbReference>
<dbReference type="GO" id="GO:0019878">
    <property type="term" value="P:lysine biosynthetic process via aminoadipic acid"/>
    <property type="evidence" value="ECO:0007669"/>
    <property type="project" value="TreeGrafter"/>
</dbReference>
<dbReference type="GO" id="GO:0000287">
    <property type="term" value="F:magnesium ion binding"/>
    <property type="evidence" value="ECO:0007669"/>
    <property type="project" value="InterPro"/>
</dbReference>
<comment type="similarity">
    <text evidence="1">Belongs to the P-Pant transferase superfamily. Gsp/Sfp/HetI/AcpT family.</text>
</comment>
<organism evidence="5 6">
    <name type="scientific">Dendrosporobacter quercicolus</name>
    <dbReference type="NCBI Taxonomy" id="146817"/>
    <lineage>
        <taxon>Bacteria</taxon>
        <taxon>Bacillati</taxon>
        <taxon>Bacillota</taxon>
        <taxon>Negativicutes</taxon>
        <taxon>Selenomonadales</taxon>
        <taxon>Sporomusaceae</taxon>
        <taxon>Dendrosporobacter</taxon>
    </lineage>
</organism>
<evidence type="ECO:0000313" key="6">
    <source>
        <dbReference type="Proteomes" id="UP000214880"/>
    </source>
</evidence>
<dbReference type="InterPro" id="IPR008278">
    <property type="entry name" value="4-PPantetheinyl_Trfase_dom"/>
</dbReference>
<feature type="domain" description="4'-phosphopantetheinyl transferase" evidence="3">
    <location>
        <begin position="132"/>
        <end position="236"/>
    </location>
</feature>
<dbReference type="InterPro" id="IPR055066">
    <property type="entry name" value="AASDHPPT_N"/>
</dbReference>
<sequence>MPKIRIMEFDEPQLDQDAPLSLPTCEIQVWQAYTPAFNARVQELAALLSGEESRRMGRFYFQQDRVRFAVAHGILRKLISRYLNTRPRRIDFRNGSKGKPELYGPCAVADFFFNISHSHQLVALAFSKIRHIGVDVEHIRAIPDFEEMAGYYFHPTESAVLQSLPCSKKQQYFFDCWTCKEAFVKATGDGLSRPLHSFFICADNKTAHGILRIKGEGAADWRILPFEPVRGYAGAVAFRGNPPGG</sequence>
<dbReference type="GO" id="GO:0005829">
    <property type="term" value="C:cytosol"/>
    <property type="evidence" value="ECO:0007669"/>
    <property type="project" value="TreeGrafter"/>
</dbReference>
<evidence type="ECO:0000256" key="2">
    <source>
        <dbReference type="ARBA" id="ARBA00022679"/>
    </source>
</evidence>
<dbReference type="InterPro" id="IPR037143">
    <property type="entry name" value="4-PPantetheinyl_Trfase_dom_sf"/>
</dbReference>
<dbReference type="PANTHER" id="PTHR12215:SF10">
    <property type="entry name" value="L-AMINOADIPATE-SEMIALDEHYDE DEHYDROGENASE-PHOSPHOPANTETHEINYL TRANSFERASE"/>
    <property type="match status" value="1"/>
</dbReference>
<dbReference type="Pfam" id="PF22624">
    <property type="entry name" value="AASDHPPT_N"/>
    <property type="match status" value="1"/>
</dbReference>
<dbReference type="OrthoDB" id="9808281at2"/>
<dbReference type="STRING" id="146817.SAMN04488502_10360"/>
<reference evidence="5 6" key="1">
    <citation type="submission" date="2016-10" db="EMBL/GenBank/DDBJ databases">
        <authorList>
            <person name="de Groot N.N."/>
        </authorList>
    </citation>
    <scope>NUCLEOTIDE SEQUENCE [LARGE SCALE GENOMIC DNA]</scope>
    <source>
        <strain evidence="5 6">DSM 1736</strain>
    </source>
</reference>
<evidence type="ECO:0000256" key="1">
    <source>
        <dbReference type="ARBA" id="ARBA00010990"/>
    </source>
</evidence>